<dbReference type="SUPFAM" id="SSF51735">
    <property type="entry name" value="NAD(P)-binding Rossmann-fold domains"/>
    <property type="match status" value="1"/>
</dbReference>
<reference evidence="3 4" key="1">
    <citation type="journal article" date="2020" name="bioRxiv">
        <title>Sequence and annotation of 42 cannabis genomes reveals extensive copy number variation in cannabinoid synthesis and pathogen resistance genes.</title>
        <authorList>
            <person name="Mckernan K.J."/>
            <person name="Helbert Y."/>
            <person name="Kane L.T."/>
            <person name="Ebling H."/>
            <person name="Zhang L."/>
            <person name="Liu B."/>
            <person name="Eaton Z."/>
            <person name="Mclaughlin S."/>
            <person name="Kingan S."/>
            <person name="Baybayan P."/>
            <person name="Concepcion G."/>
            <person name="Jordan M."/>
            <person name="Riva A."/>
            <person name="Barbazuk W."/>
            <person name="Harkins T."/>
        </authorList>
    </citation>
    <scope>NUCLEOTIDE SEQUENCE [LARGE SCALE GENOMIC DNA]</scope>
    <source>
        <strain evidence="4">cv. Jamaican Lion 4</strain>
        <tissue evidence="3">Leaf</tissue>
    </source>
</reference>
<dbReference type="Proteomes" id="UP000525078">
    <property type="component" value="Unassembled WGS sequence"/>
</dbReference>
<protein>
    <submittedName>
        <fullName evidence="3">Uncharacterized protein</fullName>
    </submittedName>
</protein>
<evidence type="ECO:0000313" key="4">
    <source>
        <dbReference type="Proteomes" id="UP000525078"/>
    </source>
</evidence>
<evidence type="ECO:0000256" key="2">
    <source>
        <dbReference type="ARBA" id="ARBA00023002"/>
    </source>
</evidence>
<gene>
    <name evidence="3" type="ORF">F8388_025254</name>
</gene>
<name>A0A7J6FUZ5_CANSA</name>
<dbReference type="InterPro" id="IPR036291">
    <property type="entry name" value="NAD(P)-bd_dom_sf"/>
</dbReference>
<dbReference type="GO" id="GO:0016616">
    <property type="term" value="F:oxidoreductase activity, acting on the CH-OH group of donors, NAD or NADP as acceptor"/>
    <property type="evidence" value="ECO:0007669"/>
    <property type="project" value="TreeGrafter"/>
</dbReference>
<accession>A0A7J6FUZ5</accession>
<feature type="non-terminal residue" evidence="3">
    <location>
        <position position="168"/>
    </location>
</feature>
<dbReference type="PANTHER" id="PTHR10366">
    <property type="entry name" value="NAD DEPENDENT EPIMERASE/DEHYDRATASE"/>
    <property type="match status" value="1"/>
</dbReference>
<keyword evidence="2" id="KW-0560">Oxidoreductase</keyword>
<dbReference type="PANTHER" id="PTHR10366:SF852">
    <property type="entry name" value="CINNAMOYL-COA REDUCTASE CAD2"/>
    <property type="match status" value="1"/>
</dbReference>
<dbReference type="InterPro" id="IPR050425">
    <property type="entry name" value="NAD(P)_dehydrat-like"/>
</dbReference>
<evidence type="ECO:0000313" key="3">
    <source>
        <dbReference type="EMBL" id="KAF4373560.1"/>
    </source>
</evidence>
<organism evidence="3 4">
    <name type="scientific">Cannabis sativa</name>
    <name type="common">Hemp</name>
    <name type="synonym">Marijuana</name>
    <dbReference type="NCBI Taxonomy" id="3483"/>
    <lineage>
        <taxon>Eukaryota</taxon>
        <taxon>Viridiplantae</taxon>
        <taxon>Streptophyta</taxon>
        <taxon>Embryophyta</taxon>
        <taxon>Tracheophyta</taxon>
        <taxon>Spermatophyta</taxon>
        <taxon>Magnoliopsida</taxon>
        <taxon>eudicotyledons</taxon>
        <taxon>Gunneridae</taxon>
        <taxon>Pentapetalae</taxon>
        <taxon>rosids</taxon>
        <taxon>fabids</taxon>
        <taxon>Rosales</taxon>
        <taxon>Cannabaceae</taxon>
        <taxon>Cannabis</taxon>
    </lineage>
</organism>
<comment type="caution">
    <text evidence="3">The sequence shown here is derived from an EMBL/GenBank/DDBJ whole genome shotgun (WGS) entry which is preliminary data.</text>
</comment>
<evidence type="ECO:0000256" key="1">
    <source>
        <dbReference type="ARBA" id="ARBA00022857"/>
    </source>
</evidence>
<dbReference type="EMBL" id="JAATIP010000099">
    <property type="protein sequence ID" value="KAF4373560.1"/>
    <property type="molecule type" value="Genomic_DNA"/>
</dbReference>
<dbReference type="Gene3D" id="3.40.50.720">
    <property type="entry name" value="NAD(P)-binding Rossmann-like Domain"/>
    <property type="match status" value="2"/>
</dbReference>
<proteinExistence type="predicted"/>
<sequence length="168" mass="18700">DSKKTQHLLLLDGAKERLHLFEADLLKEGSFDSVVDGCECVELIDPAVKGTLNVLRSCVKVPSLKRIVFTSSMSAVSFNGRPLTPDVMIDETWFSDPILSEEAAWKFAEENGIDLVSINPGCEDDKPFPPLYQISKEKARNLGIEFTSLEVILRDTIESLKDKGFLNI</sequence>
<keyword evidence="1" id="KW-0521">NADP</keyword>
<dbReference type="AlphaFoldDB" id="A0A7J6FUZ5"/>